<dbReference type="Proteomes" id="UP001153954">
    <property type="component" value="Unassembled WGS sequence"/>
</dbReference>
<dbReference type="InterPro" id="IPR011009">
    <property type="entry name" value="Kinase-like_dom_sf"/>
</dbReference>
<dbReference type="InterPro" id="IPR004119">
    <property type="entry name" value="EcKL"/>
</dbReference>
<comment type="caution">
    <text evidence="2">The sequence shown here is derived from an EMBL/GenBank/DDBJ whole genome shotgun (WGS) entry which is preliminary data.</text>
</comment>
<dbReference type="EMBL" id="CAKOGL010000008">
    <property type="protein sequence ID" value="CAH2089108.1"/>
    <property type="molecule type" value="Genomic_DNA"/>
</dbReference>
<evidence type="ECO:0000313" key="2">
    <source>
        <dbReference type="EMBL" id="CAH2089108.1"/>
    </source>
</evidence>
<feature type="domain" description="CHK kinase-like" evidence="1">
    <location>
        <begin position="124"/>
        <end position="309"/>
    </location>
</feature>
<dbReference type="AlphaFoldDB" id="A0AAU9TQU5"/>
<reference evidence="2" key="1">
    <citation type="submission" date="2022-03" db="EMBL/GenBank/DDBJ databases">
        <authorList>
            <person name="Tunstrom K."/>
        </authorList>
    </citation>
    <scope>NUCLEOTIDE SEQUENCE</scope>
</reference>
<evidence type="ECO:0000259" key="1">
    <source>
        <dbReference type="SMART" id="SM00587"/>
    </source>
</evidence>
<dbReference type="SUPFAM" id="SSF56112">
    <property type="entry name" value="Protein kinase-like (PK-like)"/>
    <property type="match status" value="1"/>
</dbReference>
<dbReference type="PANTHER" id="PTHR11012:SF30">
    <property type="entry name" value="PROTEIN KINASE-LIKE DOMAIN-CONTAINING"/>
    <property type="match status" value="1"/>
</dbReference>
<dbReference type="Gene3D" id="3.90.1200.10">
    <property type="match status" value="1"/>
</dbReference>
<organism evidence="2 3">
    <name type="scientific">Euphydryas editha</name>
    <name type="common">Edith's checkerspot</name>
    <dbReference type="NCBI Taxonomy" id="104508"/>
    <lineage>
        <taxon>Eukaryota</taxon>
        <taxon>Metazoa</taxon>
        <taxon>Ecdysozoa</taxon>
        <taxon>Arthropoda</taxon>
        <taxon>Hexapoda</taxon>
        <taxon>Insecta</taxon>
        <taxon>Pterygota</taxon>
        <taxon>Neoptera</taxon>
        <taxon>Endopterygota</taxon>
        <taxon>Lepidoptera</taxon>
        <taxon>Glossata</taxon>
        <taxon>Ditrysia</taxon>
        <taxon>Papilionoidea</taxon>
        <taxon>Nymphalidae</taxon>
        <taxon>Nymphalinae</taxon>
        <taxon>Euphydryas</taxon>
    </lineage>
</organism>
<proteinExistence type="predicted"/>
<keyword evidence="3" id="KW-1185">Reference proteome</keyword>
<name>A0AAU9TQU5_EUPED</name>
<protein>
    <recommendedName>
        <fullName evidence="1">CHK kinase-like domain-containing protein</fullName>
    </recommendedName>
</protein>
<dbReference type="SMART" id="SM00587">
    <property type="entry name" value="CHK"/>
    <property type="match status" value="1"/>
</dbReference>
<dbReference type="InterPro" id="IPR015897">
    <property type="entry name" value="CHK_kinase-like"/>
</dbReference>
<evidence type="ECO:0000313" key="3">
    <source>
        <dbReference type="Proteomes" id="UP001153954"/>
    </source>
</evidence>
<dbReference type="Pfam" id="PF02958">
    <property type="entry name" value="EcKL"/>
    <property type="match status" value="1"/>
</dbReference>
<accession>A0AAU9TQU5</accession>
<gene>
    <name evidence="2" type="ORF">EEDITHA_LOCUS5198</name>
</gene>
<dbReference type="PANTHER" id="PTHR11012">
    <property type="entry name" value="PROTEIN KINASE-LIKE DOMAIN-CONTAINING"/>
    <property type="match status" value="1"/>
</dbReference>
<sequence>MDEERSKILNKMLEKIAQENQYFKSKISIKSASSGGANYTSYLHQVTISAPGKDDLKLFVKLAALGEKIRFSTELILYETENFFYNKLLKNYEAIEERNLVPSEHRLVTPKFYASNEECCKEVLILEDMTSKGYQIFDRFESIDWKYASKSVQNLAKLHALSIAWSVDDPERFKNNTNLDLSACILFRLELLRNATAFIIEATRKENKGRMEKFCKEMTKNDVFRDFFKPIRRPVIAHGDYRPSNLLHRKLDDGEIDVISLDYQTVFKSNPIFDLMYFIFTGSDKNFRKNHFKETIEHYYKELRAALERLNLAPDYIYPREDFDYELQKMMPLGLLISMFLLLIITVQEEDAPMVDKDIEINNFLVPPNNLYKERLNDIIDDYIDMGIL</sequence>